<keyword evidence="4 9" id="KW-0808">Transferase</keyword>
<evidence type="ECO:0000256" key="1">
    <source>
        <dbReference type="ARBA" id="ARBA00009493"/>
    </source>
</evidence>
<dbReference type="SUPFAM" id="SSF56672">
    <property type="entry name" value="DNA/RNA polymerases"/>
    <property type="match status" value="1"/>
</dbReference>
<dbReference type="GO" id="GO:0006390">
    <property type="term" value="P:mitochondrial transcription"/>
    <property type="evidence" value="ECO:0007669"/>
    <property type="project" value="TreeGrafter"/>
</dbReference>
<reference evidence="11 12" key="1">
    <citation type="journal article" date="2018" name="Nat. Ecol. Evol.">
        <title>Genomic signatures of mitonuclear coevolution across populations of Tigriopus californicus.</title>
        <authorList>
            <person name="Barreto F.S."/>
            <person name="Watson E.T."/>
            <person name="Lima T.G."/>
            <person name="Willett C.S."/>
            <person name="Edmands S."/>
            <person name="Li W."/>
            <person name="Burton R.S."/>
        </authorList>
    </citation>
    <scope>NUCLEOTIDE SEQUENCE [LARGE SCALE GENOMIC DNA]</scope>
    <source>
        <strain evidence="11 12">San Diego</strain>
    </source>
</reference>
<evidence type="ECO:0000256" key="6">
    <source>
        <dbReference type="ARBA" id="ARBA00022946"/>
    </source>
</evidence>
<dbReference type="InterPro" id="IPR037159">
    <property type="entry name" value="RNA_POL_N_sf"/>
</dbReference>
<comment type="similarity">
    <text evidence="1 9">Belongs to the phage and mitochondrial RNA polymerase family.</text>
</comment>
<evidence type="ECO:0000256" key="4">
    <source>
        <dbReference type="ARBA" id="ARBA00022679"/>
    </source>
</evidence>
<dbReference type="GO" id="GO:0071897">
    <property type="term" value="P:DNA biosynthetic process"/>
    <property type="evidence" value="ECO:0007669"/>
    <property type="project" value="UniProtKB-ARBA"/>
</dbReference>
<evidence type="ECO:0000313" key="11">
    <source>
        <dbReference type="EMBL" id="TRY71579.1"/>
    </source>
</evidence>
<dbReference type="EMBL" id="VCGU01000008">
    <property type="protein sequence ID" value="TRY71579.1"/>
    <property type="molecule type" value="Genomic_DNA"/>
</dbReference>
<dbReference type="InterPro" id="IPR029262">
    <property type="entry name" value="RPOL_N"/>
</dbReference>
<name>A0A553P1L2_TIGCA</name>
<evidence type="ECO:0000256" key="8">
    <source>
        <dbReference type="ARBA" id="ARBA00048552"/>
    </source>
</evidence>
<dbReference type="Gene3D" id="1.10.150.20">
    <property type="entry name" value="5' to 3' exonuclease, C-terminal subdomain"/>
    <property type="match status" value="1"/>
</dbReference>
<dbReference type="PANTHER" id="PTHR10102">
    <property type="entry name" value="DNA-DIRECTED RNA POLYMERASE, MITOCHONDRIAL"/>
    <property type="match status" value="1"/>
</dbReference>
<dbReference type="InterPro" id="IPR002092">
    <property type="entry name" value="DNA-dir_Rpol_phage-type"/>
</dbReference>
<dbReference type="PROSITE" id="PS00489">
    <property type="entry name" value="RNA_POL_PHAGE_2"/>
    <property type="match status" value="1"/>
</dbReference>
<dbReference type="InterPro" id="IPR043502">
    <property type="entry name" value="DNA/RNA_pol_sf"/>
</dbReference>
<dbReference type="Pfam" id="PF00940">
    <property type="entry name" value="RNA_pol"/>
    <property type="match status" value="1"/>
</dbReference>
<dbReference type="SMART" id="SM01311">
    <property type="entry name" value="RPOL_N"/>
    <property type="match status" value="1"/>
</dbReference>
<keyword evidence="3 9" id="KW-0240">DNA-directed RNA polymerase</keyword>
<gene>
    <name evidence="11" type="ORF">TCAL_11296</name>
</gene>
<dbReference type="Gene3D" id="1.10.1320.10">
    <property type="entry name" value="DNA-directed RNA polymerase, N-terminal domain"/>
    <property type="match status" value="1"/>
</dbReference>
<keyword evidence="7 9" id="KW-0804">Transcription</keyword>
<dbReference type="InterPro" id="IPR046950">
    <property type="entry name" value="DNA-dir_Rpol_C_phage-type"/>
</dbReference>
<evidence type="ECO:0000313" key="12">
    <source>
        <dbReference type="Proteomes" id="UP000318571"/>
    </source>
</evidence>
<comment type="catalytic activity">
    <reaction evidence="8 9">
        <text>RNA(n) + a ribonucleoside 5'-triphosphate = RNA(n+1) + diphosphate</text>
        <dbReference type="Rhea" id="RHEA:21248"/>
        <dbReference type="Rhea" id="RHEA-COMP:14527"/>
        <dbReference type="Rhea" id="RHEA-COMP:17342"/>
        <dbReference type="ChEBI" id="CHEBI:33019"/>
        <dbReference type="ChEBI" id="CHEBI:61557"/>
        <dbReference type="ChEBI" id="CHEBI:140395"/>
        <dbReference type="EC" id="2.7.7.6"/>
    </reaction>
</comment>
<proteinExistence type="inferred from homology"/>
<keyword evidence="12" id="KW-1185">Reference proteome</keyword>
<dbReference type="Proteomes" id="UP000318571">
    <property type="component" value="Chromosome 7"/>
</dbReference>
<dbReference type="Pfam" id="PF14700">
    <property type="entry name" value="RPOL_N"/>
    <property type="match status" value="1"/>
</dbReference>
<dbReference type="PANTHER" id="PTHR10102:SF0">
    <property type="entry name" value="DNA-DIRECTED RNA POLYMERASE, MITOCHONDRIAL"/>
    <property type="match status" value="1"/>
</dbReference>
<keyword evidence="5 9" id="KW-0548">Nucleotidyltransferase</keyword>
<dbReference type="FunFam" id="1.10.287.280:FF:000001">
    <property type="entry name" value="DNA-directed RNA polymerase"/>
    <property type="match status" value="1"/>
</dbReference>
<keyword evidence="6" id="KW-0809">Transit peptide</keyword>
<dbReference type="OrthoDB" id="276422at2759"/>
<comment type="function">
    <text evidence="9">DNA-dependent RNA polymerase catalyzes the transcription of DNA into RNA using the four ribonucleoside triphosphates as substrates.</text>
</comment>
<evidence type="ECO:0000256" key="5">
    <source>
        <dbReference type="ARBA" id="ARBA00022695"/>
    </source>
</evidence>
<protein>
    <recommendedName>
        <fullName evidence="2 9">DNA-directed RNA polymerase</fullName>
        <ecNumber evidence="2 9">2.7.7.6</ecNumber>
    </recommendedName>
</protein>
<evidence type="ECO:0000256" key="2">
    <source>
        <dbReference type="ARBA" id="ARBA00012418"/>
    </source>
</evidence>
<evidence type="ECO:0000259" key="10">
    <source>
        <dbReference type="SMART" id="SM01311"/>
    </source>
</evidence>
<dbReference type="GO" id="GO:0034245">
    <property type="term" value="C:mitochondrial DNA-directed RNA polymerase complex"/>
    <property type="evidence" value="ECO:0007669"/>
    <property type="project" value="TreeGrafter"/>
</dbReference>
<evidence type="ECO:0000256" key="9">
    <source>
        <dbReference type="RuleBase" id="RU003805"/>
    </source>
</evidence>
<accession>A0A553P1L2</accession>
<comment type="caution">
    <text evidence="11">The sequence shown here is derived from an EMBL/GenBank/DDBJ whole genome shotgun (WGS) entry which is preliminary data.</text>
</comment>
<dbReference type="OMA" id="WWIESED"/>
<evidence type="ECO:0000256" key="7">
    <source>
        <dbReference type="ARBA" id="ARBA00023163"/>
    </source>
</evidence>
<dbReference type="GO" id="GO:0001018">
    <property type="term" value="F:mitochondrial promoter sequence-specific DNA binding"/>
    <property type="evidence" value="ECO:0007669"/>
    <property type="project" value="TreeGrafter"/>
</dbReference>
<dbReference type="AlphaFoldDB" id="A0A553P1L2"/>
<evidence type="ECO:0000256" key="3">
    <source>
        <dbReference type="ARBA" id="ARBA00022478"/>
    </source>
</evidence>
<sequence>MWRWVSPNWASLRGPLGVIWQQRSVTSLGVSKACSSPACPLVGGMSSSKSSRGGSQTTVDLEQTVRRELTLLKAAQQRPTIKRTQTLGRQVDALTEASPNSLESHLLKEGLSLATMSQFLVLKDTWSQLVQSHLTVVHSSQDLDRVLIMIQRYRTKWKAMVQASNKTVLFDQPLYIRLLKLTALNGSWKHVHVIHDYLKQDWGGLNPSSGAAIAECVARISPTKKYLNYVLSLQAELAELDAQSVFQASNYATKVGQGLQIANPRFQPQPRPTYQPRRYESSILSALNERDDSALQSQMSDIEYASQIQKLSRRQFKMELSGHQIIPSVLAVPVDRKVNKLVKDLLNQWSSSLEQTIESSYANPSQTPPSNPMSAPFLSNISAPDLSQIILDVVVYLCKTSEHFSPPTKHLEDMLGTAVMIRSRMNELQKVHPESLVSQIEMLSKVYARYMTWFIRPQDQLCHREAFEAIIHEWNADDLTLGSFKWAPQVRLAVGQELLNAIVHKLTINLDAGSNLCLNNRSFKIIGTNVKSRTQLGETKTFQAFYKVLRTRGKGRELEEVKPHPVLTSLFAIGKLSDLSFPVTELPMVVPPRPWVSDSSGGYLLHEVEMTRRPVEEAVETPRSPNTLLPTLDALNQLGSTPWIINKPILECIVEVFRHPKKYNAYLKRVGIPRHPENIEPPSEAMSKARFRDMTRDQYTAFQQGQAQRQAYIQLKAESYSLWCDTLYRLSIAQHFQDRVLYFPHNIDFRGRVYPIPPYLNHMGCDLSRSLLVFAEGKPLGPKGLDWLKLHTVNLSGFKKKSSIRERMQYAEDNLSLFLDSASDPFGGKKWWLESEEPWQTLGACIELRNALSSSDPTNYISHLPIHQDGSCNGLQHYAAMGRDSLGAKFVNLIPSECPQDVYGEIASILERKRSEDAQAGNPIAILLNGAIQRKVIKQTVMTTVYGVTKYGAKLQIAKQLKDIENPIIPSDKLGEASVYLAHRTFDSLNEMFESSQKIQNWFISCADMISTDFFRFVEWETPLGLACVQSYQKPLHSKNLPLGLRSLARKPNTSKQRNGFPPNFVHSLDSSHMMLTALHMWRRGCTYASVHDCFWTHPATVEIMNEVCRQQFINLHSYPILEELSEAFLQNYIKEDTKQKLDPVQLAKAEQTFRAVPKKGDLDLAVVKHSTFFFS</sequence>
<dbReference type="STRING" id="6832.A0A553P1L2"/>
<dbReference type="EC" id="2.7.7.6" evidence="2 9"/>
<dbReference type="PROSITE" id="PS00900">
    <property type="entry name" value="RNA_POL_PHAGE_1"/>
    <property type="match status" value="1"/>
</dbReference>
<dbReference type="Gene3D" id="1.10.287.280">
    <property type="match status" value="1"/>
</dbReference>
<organism evidence="11 12">
    <name type="scientific">Tigriopus californicus</name>
    <name type="common">Marine copepod</name>
    <dbReference type="NCBI Taxonomy" id="6832"/>
    <lineage>
        <taxon>Eukaryota</taxon>
        <taxon>Metazoa</taxon>
        <taxon>Ecdysozoa</taxon>
        <taxon>Arthropoda</taxon>
        <taxon>Crustacea</taxon>
        <taxon>Multicrustacea</taxon>
        <taxon>Hexanauplia</taxon>
        <taxon>Copepoda</taxon>
        <taxon>Harpacticoida</taxon>
        <taxon>Harpacticidae</taxon>
        <taxon>Tigriopus</taxon>
    </lineage>
</organism>
<dbReference type="GO" id="GO:0003899">
    <property type="term" value="F:DNA-directed RNA polymerase activity"/>
    <property type="evidence" value="ECO:0007669"/>
    <property type="project" value="UniProtKB-EC"/>
</dbReference>
<feature type="domain" description="DNA-directed RNA polymerase N-terminal" evidence="10">
    <location>
        <begin position="313"/>
        <end position="640"/>
    </location>
</feature>